<keyword evidence="1" id="KW-0677">Repeat</keyword>
<dbReference type="Gene3D" id="2.180.10.10">
    <property type="entry name" value="RHS repeat-associated core"/>
    <property type="match status" value="1"/>
</dbReference>
<proteinExistence type="predicted"/>
<dbReference type="InterPro" id="IPR022385">
    <property type="entry name" value="Rhs_assc_core"/>
</dbReference>
<organism evidence="3 4">
    <name type="scientific">Saccharibacillus alkalitolerans</name>
    <dbReference type="NCBI Taxonomy" id="2705290"/>
    <lineage>
        <taxon>Bacteria</taxon>
        <taxon>Bacillati</taxon>
        <taxon>Bacillota</taxon>
        <taxon>Bacilli</taxon>
        <taxon>Bacillales</taxon>
        <taxon>Paenibacillaceae</taxon>
        <taxon>Saccharibacillus</taxon>
    </lineage>
</organism>
<dbReference type="EMBL" id="JAAFGS010000012">
    <property type="protein sequence ID" value="NGZ77920.1"/>
    <property type="molecule type" value="Genomic_DNA"/>
</dbReference>
<protein>
    <submittedName>
        <fullName evidence="3">RHS repeat-associated core domain-containing protein</fullName>
    </submittedName>
</protein>
<dbReference type="NCBIfam" id="TIGR03696">
    <property type="entry name" value="Rhs_assc_core"/>
    <property type="match status" value="1"/>
</dbReference>
<evidence type="ECO:0000313" key="4">
    <source>
        <dbReference type="Proteomes" id="UP000800303"/>
    </source>
</evidence>
<evidence type="ECO:0000256" key="1">
    <source>
        <dbReference type="ARBA" id="ARBA00022737"/>
    </source>
</evidence>
<dbReference type="InterPro" id="IPR006530">
    <property type="entry name" value="YD"/>
</dbReference>
<dbReference type="InterPro" id="IPR056823">
    <property type="entry name" value="TEN-like_YD-shell"/>
</dbReference>
<reference evidence="3 4" key="1">
    <citation type="submission" date="2020-01" db="EMBL/GenBank/DDBJ databases">
        <title>Polyphasic characterisation and genomic insights into a novel alkali tolerant bacterium VR-M41.</title>
        <authorList>
            <person name="Vemuluri V.R."/>
        </authorList>
    </citation>
    <scope>NUCLEOTIDE SEQUENCE [LARGE SCALE GENOMIC DNA]</scope>
    <source>
        <strain evidence="3 4">VR-M41</strain>
    </source>
</reference>
<sequence>MFAYDEVGSVSYQYDANGNIRSVTGSDGKVLKRTFDALDRVEAYTDGDGNTIGYTYDAAGQLTTLTYPDGKKVQYTYNAIGSLSTVTDWKGRVTSYDYDANGRLISTNRPNGTRETRLYDAAGQLTSVTDMNPDGSVRTETTYAYDAAGNLIQENSGEFESVLDDVTYTENGPGLSPNPGDLTISGNMSGAAAENNTVQNEVYGAPAEADMPSLTAANDPTVTQDVYGLYGDLQMTYTADNRLATVNGEAVTYDAEGNMISGPLDGSTQAYQYDARNRLIQAGGVSYWYDNENNRNSITVNGVTTKQIINPHAVLSQVLMETDAAGTPQAWYVYGLGLIGREDAAGQYQTYHYDLRGSTTALTDEQGQVTDTYSYDTYGEQLSHEGATNQPFQYNGRDGVQTDANGLYQMRARYYNPEIKRFVNRDVLSGSIGSGLTMNRYAYVNGNPVSYIDPFGLSAVAQHGGRRD</sequence>
<evidence type="ECO:0000259" key="2">
    <source>
        <dbReference type="Pfam" id="PF25023"/>
    </source>
</evidence>
<dbReference type="Pfam" id="PF25023">
    <property type="entry name" value="TEN_YD-shell"/>
    <property type="match status" value="1"/>
</dbReference>
<evidence type="ECO:0000313" key="3">
    <source>
        <dbReference type="EMBL" id="NGZ77920.1"/>
    </source>
</evidence>
<name>A0ABX0FC24_9BACL</name>
<feature type="domain" description="Teneurin-like YD-shell" evidence="2">
    <location>
        <begin position="10"/>
        <end position="153"/>
    </location>
</feature>
<gene>
    <name evidence="3" type="ORF">GYN08_21750</name>
</gene>
<dbReference type="RefSeq" id="WP_166279270.1">
    <property type="nucleotide sequence ID" value="NZ_JAAFGS010000012.1"/>
</dbReference>
<dbReference type="InterPro" id="IPR050708">
    <property type="entry name" value="T6SS_VgrG/RHS"/>
</dbReference>
<dbReference type="NCBIfam" id="TIGR01643">
    <property type="entry name" value="YD_repeat_2x"/>
    <property type="match status" value="3"/>
</dbReference>
<dbReference type="PANTHER" id="PTHR32305:SF15">
    <property type="entry name" value="PROTEIN RHSA-RELATED"/>
    <property type="match status" value="1"/>
</dbReference>
<keyword evidence="4" id="KW-1185">Reference proteome</keyword>
<dbReference type="Proteomes" id="UP000800303">
    <property type="component" value="Unassembled WGS sequence"/>
</dbReference>
<accession>A0ABX0FC24</accession>
<dbReference type="PANTHER" id="PTHR32305">
    <property type="match status" value="1"/>
</dbReference>
<comment type="caution">
    <text evidence="3">The sequence shown here is derived from an EMBL/GenBank/DDBJ whole genome shotgun (WGS) entry which is preliminary data.</text>
</comment>